<name>A0A2G5P8I3_9MYCO</name>
<evidence type="ECO:0000256" key="1">
    <source>
        <dbReference type="ARBA" id="ARBA00022649"/>
    </source>
</evidence>
<dbReference type="EMBL" id="PDCN02000016">
    <property type="protein sequence ID" value="PIB74567.1"/>
    <property type="molecule type" value="Genomic_DNA"/>
</dbReference>
<keyword evidence="3" id="KW-1185">Reference proteome</keyword>
<sequence length="114" mass="12779">MGGCFGGPEISYPLTFQLVVTSAAQADFVDAVDWYIAQVPEQALRLANDFDATIVKIRERPTAFRLVRGQARRAHLAVFPYQIWFRINDARGEVEVVALVHDRQDRGGFAARVT</sequence>
<dbReference type="Proteomes" id="UP000230551">
    <property type="component" value="Unassembled WGS sequence"/>
</dbReference>
<dbReference type="Pfam" id="PF05016">
    <property type="entry name" value="ParE_toxin"/>
    <property type="match status" value="1"/>
</dbReference>
<evidence type="ECO:0000313" key="3">
    <source>
        <dbReference type="Proteomes" id="UP000230551"/>
    </source>
</evidence>
<accession>A0A2G5P8I3</accession>
<dbReference type="AlphaFoldDB" id="A0A2G5P8I3"/>
<organism evidence="2 3">
    <name type="scientific">Mycolicibacterium brumae</name>
    <dbReference type="NCBI Taxonomy" id="85968"/>
    <lineage>
        <taxon>Bacteria</taxon>
        <taxon>Bacillati</taxon>
        <taxon>Actinomycetota</taxon>
        <taxon>Actinomycetes</taxon>
        <taxon>Mycobacteriales</taxon>
        <taxon>Mycobacteriaceae</taxon>
        <taxon>Mycolicibacterium</taxon>
    </lineage>
</organism>
<gene>
    <name evidence="2" type="ORF">CQY22_012785</name>
</gene>
<reference evidence="2 3" key="1">
    <citation type="journal article" date="2017" name="Infect. Genet. Evol.">
        <title>The new phylogeny of the genus Mycobacterium: The old and the news.</title>
        <authorList>
            <person name="Tortoli E."/>
            <person name="Fedrizzi T."/>
            <person name="Meehan C.J."/>
            <person name="Trovato A."/>
            <person name="Grottola A."/>
            <person name="Giacobazzi E."/>
            <person name="Serpini G.F."/>
            <person name="Tagliazucchi S."/>
            <person name="Fabio A."/>
            <person name="Bettua C."/>
            <person name="Bertorelli R."/>
            <person name="Frascaro F."/>
            <person name="De Sanctis V."/>
            <person name="Pecorari M."/>
            <person name="Jousson O."/>
            <person name="Segata N."/>
            <person name="Cirillo D.M."/>
        </authorList>
    </citation>
    <scope>NUCLEOTIDE SEQUENCE [LARGE SCALE GENOMIC DNA]</scope>
    <source>
        <strain evidence="2 3">CIP1034565</strain>
    </source>
</reference>
<dbReference type="OrthoDB" id="4965954at2"/>
<dbReference type="InterPro" id="IPR007712">
    <property type="entry name" value="RelE/ParE_toxin"/>
</dbReference>
<dbReference type="Gene3D" id="3.30.2310.20">
    <property type="entry name" value="RelE-like"/>
    <property type="match status" value="1"/>
</dbReference>
<keyword evidence="1" id="KW-1277">Toxin-antitoxin system</keyword>
<comment type="caution">
    <text evidence="2">The sequence shown here is derived from an EMBL/GenBank/DDBJ whole genome shotgun (WGS) entry which is preliminary data.</text>
</comment>
<evidence type="ECO:0000313" key="2">
    <source>
        <dbReference type="EMBL" id="PIB74567.1"/>
    </source>
</evidence>
<protein>
    <submittedName>
        <fullName evidence="2">Type II toxin-antitoxin system RelE/ParE family toxin</fullName>
    </submittedName>
</protein>
<dbReference type="InterPro" id="IPR035093">
    <property type="entry name" value="RelE/ParE_toxin_dom_sf"/>
</dbReference>
<proteinExistence type="predicted"/>